<accession>A0A8J6E1C3</accession>
<reference evidence="2" key="1">
    <citation type="submission" date="2021-05" db="EMBL/GenBank/DDBJ databases">
        <title>A free-living protist that lacks canonical eukaryotic 1 DNA replication and segregation systems.</title>
        <authorList>
            <person name="Salas-Leiva D.E."/>
            <person name="Tromer E.C."/>
            <person name="Curtis B.A."/>
            <person name="Jerlstrom-Hultqvist J."/>
            <person name="Kolisko M."/>
            <person name="Yi Z."/>
            <person name="Salas-Leiva J.S."/>
            <person name="Gallot-Lavallee L."/>
            <person name="Kops G.J.P.L."/>
            <person name="Archibald J.M."/>
            <person name="Simpson A.G.B."/>
            <person name="Roger A.J."/>
        </authorList>
    </citation>
    <scope>NUCLEOTIDE SEQUENCE</scope>
    <source>
        <strain evidence="2">BICM</strain>
    </source>
</reference>
<dbReference type="PANTHER" id="PTHR15663">
    <property type="entry name" value="COMM DOMAIN-CONTAINING PROTEIN 9"/>
    <property type="match status" value="1"/>
</dbReference>
<name>A0A8J6E1C3_9EUKA</name>
<gene>
    <name evidence="2" type="ORF">J8273_3426</name>
</gene>
<proteinExistence type="predicted"/>
<dbReference type="PANTHER" id="PTHR15663:SF4">
    <property type="entry name" value="COMM DOMAIN-CONTAINING PROTEIN 9"/>
    <property type="match status" value="1"/>
</dbReference>
<dbReference type="InterPro" id="IPR048676">
    <property type="entry name" value="COMMD9_N"/>
</dbReference>
<comment type="caution">
    <text evidence="2">The sequence shown here is derived from an EMBL/GenBank/DDBJ whole genome shotgun (WGS) entry which is preliminary data.</text>
</comment>
<evidence type="ECO:0000259" key="1">
    <source>
        <dbReference type="PROSITE" id="PS51269"/>
    </source>
</evidence>
<dbReference type="PROSITE" id="PS51269">
    <property type="entry name" value="COMM"/>
    <property type="match status" value="1"/>
</dbReference>
<feature type="domain" description="COMM" evidence="1">
    <location>
        <begin position="126"/>
        <end position="194"/>
    </location>
</feature>
<dbReference type="AlphaFoldDB" id="A0A8J6E1C3"/>
<dbReference type="InterPro" id="IPR017920">
    <property type="entry name" value="COMM"/>
</dbReference>
<dbReference type="InterPro" id="IPR037360">
    <property type="entry name" value="COMMD9"/>
</dbReference>
<protein>
    <submittedName>
        <fullName evidence="2">HCaRG</fullName>
    </submittedName>
</protein>
<dbReference type="EMBL" id="JAHDYR010000025">
    <property type="protein sequence ID" value="KAG9393293.1"/>
    <property type="molecule type" value="Genomic_DNA"/>
</dbReference>
<evidence type="ECO:0000313" key="2">
    <source>
        <dbReference type="EMBL" id="KAG9393293.1"/>
    </source>
</evidence>
<organism evidence="2 3">
    <name type="scientific">Carpediemonas membranifera</name>
    <dbReference type="NCBI Taxonomy" id="201153"/>
    <lineage>
        <taxon>Eukaryota</taxon>
        <taxon>Metamonada</taxon>
        <taxon>Carpediemonas-like organisms</taxon>
        <taxon>Carpediemonas</taxon>
    </lineage>
</organism>
<keyword evidence="3" id="KW-1185">Reference proteome</keyword>
<evidence type="ECO:0000313" key="3">
    <source>
        <dbReference type="Proteomes" id="UP000717585"/>
    </source>
</evidence>
<dbReference type="OrthoDB" id="64318at2759"/>
<dbReference type="Pfam" id="PF20923">
    <property type="entry name" value="COMMD9_HN"/>
    <property type="match status" value="1"/>
</dbReference>
<dbReference type="Pfam" id="PF07258">
    <property type="entry name" value="COMM_domain"/>
    <property type="match status" value="1"/>
</dbReference>
<dbReference type="Proteomes" id="UP000717585">
    <property type="component" value="Unassembled WGS sequence"/>
</dbReference>
<sequence length="196" mass="21741">MRILARHLVKTMDFSALLPLQEAPPKFINKLVQYAFRFRDEAKLPTDKLEPVASSLSLDPKSAIALFKSLVVFVKAAMFDFTPEKAASFFKPEFPQDLRDVLVAAVGHNMAAFKASVSENSLTLPKYAGLDWEVQVKTTANATSTLRIPTVQAKLATTDATGKENFISFEMDATVLQTVTEEMQRVKTQLDAVVQE</sequence>